<evidence type="ECO:0000313" key="4">
    <source>
        <dbReference type="Proteomes" id="UP000030816"/>
    </source>
</evidence>
<reference evidence="3 4" key="1">
    <citation type="journal article" date="2014" name="Proc. Natl. Acad. Sci. U.S.A.">
        <title>Trajectory and genomic determinants of fungal-pathogen speciation and host adaptation.</title>
        <authorList>
            <person name="Hu X."/>
            <person name="Xiao G."/>
            <person name="Zheng P."/>
            <person name="Shang Y."/>
            <person name="Su Y."/>
            <person name="Zhang X."/>
            <person name="Liu X."/>
            <person name="Zhan S."/>
            <person name="St Leger R.J."/>
            <person name="Wang C."/>
        </authorList>
    </citation>
    <scope>NUCLEOTIDE SEQUENCE [LARGE SCALE GENOMIC DNA]</scope>
    <source>
        <strain evidence="3 4">ARSEF 1941</strain>
    </source>
</reference>
<feature type="region of interest" description="Disordered" evidence="1">
    <location>
        <begin position="20"/>
        <end position="114"/>
    </location>
</feature>
<feature type="compositionally biased region" description="Low complexity" evidence="1">
    <location>
        <begin position="34"/>
        <end position="46"/>
    </location>
</feature>
<dbReference type="GeneID" id="63741701"/>
<dbReference type="HOGENOM" id="CLU_760930_0_0_1"/>
<protein>
    <submittedName>
        <fullName evidence="3">Uncharacterized protein</fullName>
    </submittedName>
</protein>
<dbReference type="OrthoDB" id="4940509at2759"/>
<keyword evidence="4" id="KW-1185">Reference proteome</keyword>
<dbReference type="RefSeq" id="XP_040675893.1">
    <property type="nucleotide sequence ID" value="XM_040826044.1"/>
</dbReference>
<comment type="caution">
    <text evidence="3">The sequence shown here is derived from an EMBL/GenBank/DDBJ whole genome shotgun (WGS) entry which is preliminary data.</text>
</comment>
<dbReference type="Proteomes" id="UP000030816">
    <property type="component" value="Unassembled WGS sequence"/>
</dbReference>
<feature type="compositionally biased region" description="Acidic residues" evidence="1">
    <location>
        <begin position="72"/>
        <end position="87"/>
    </location>
</feature>
<evidence type="ECO:0000256" key="1">
    <source>
        <dbReference type="SAM" id="MobiDB-lite"/>
    </source>
</evidence>
<dbReference type="EMBL" id="AZHE01000029">
    <property type="protein sequence ID" value="KHN94827.1"/>
    <property type="molecule type" value="Genomic_DNA"/>
</dbReference>
<keyword evidence="2" id="KW-0732">Signal</keyword>
<name>A0A0B2WMW5_METAS</name>
<evidence type="ECO:0000256" key="2">
    <source>
        <dbReference type="SAM" id="SignalP"/>
    </source>
</evidence>
<sequence>MQPAIALALFLGLVGARAPRTATPGHRRQRHPPARATRTTAAAAATGDWDDAVPPTATASWVKDGGGGGGGGDDDDDNNDGDGDVDDFTVSFTPAARRPETSAPTMPGDPQQRTVKTRESIRFLHDYVHYDFGIGTAWPRGTAAPSCTWWTRVGDTHARWTQDVYTTTTTTTLTHKCGHCAIVWTTPHRGFDYAKVYDTQTVDYPFTITELVCGGPEGTGFMMPPHTPTAPPTTKTGTGTYRRTMFVTFPDKGPTTITPTGVTSPGCTRSTAVWGGGMIRPNKIVFYQVSTVSTVTKDCGTCALAWSTKWFWQNVRGELDHWHTATALSNMFIATRLECGPAVPTEAYERFTFTPTQTIITSDF</sequence>
<accession>A0A0B2WMW5</accession>
<proteinExistence type="predicted"/>
<gene>
    <name evidence="3" type="ORF">MAM_07246</name>
</gene>
<evidence type="ECO:0000313" key="3">
    <source>
        <dbReference type="EMBL" id="KHN94827.1"/>
    </source>
</evidence>
<feature type="signal peptide" evidence="2">
    <location>
        <begin position="1"/>
        <end position="16"/>
    </location>
</feature>
<dbReference type="AlphaFoldDB" id="A0A0B2WMW5"/>
<feature type="chain" id="PRO_5002079301" evidence="2">
    <location>
        <begin position="17"/>
        <end position="364"/>
    </location>
</feature>
<organism evidence="3 4">
    <name type="scientific">Metarhizium album (strain ARSEF 1941)</name>
    <dbReference type="NCBI Taxonomy" id="1081103"/>
    <lineage>
        <taxon>Eukaryota</taxon>
        <taxon>Fungi</taxon>
        <taxon>Dikarya</taxon>
        <taxon>Ascomycota</taxon>
        <taxon>Pezizomycotina</taxon>
        <taxon>Sordariomycetes</taxon>
        <taxon>Hypocreomycetidae</taxon>
        <taxon>Hypocreales</taxon>
        <taxon>Clavicipitaceae</taxon>
        <taxon>Metarhizium</taxon>
    </lineage>
</organism>